<protein>
    <submittedName>
        <fullName evidence="4">AMP-binding protein</fullName>
    </submittedName>
</protein>
<feature type="domain" description="AMP-dependent synthetase/ligase" evidence="2">
    <location>
        <begin position="63"/>
        <end position="429"/>
    </location>
</feature>
<proteinExistence type="predicted"/>
<dbReference type="PANTHER" id="PTHR43352:SF1">
    <property type="entry name" value="ANTHRANILATE--COA LIGASE"/>
    <property type="match status" value="1"/>
</dbReference>
<dbReference type="InterPro" id="IPR025110">
    <property type="entry name" value="AMP-bd_C"/>
</dbReference>
<dbReference type="Pfam" id="PF13193">
    <property type="entry name" value="AMP-binding_C"/>
    <property type="match status" value="1"/>
</dbReference>
<evidence type="ECO:0000313" key="4">
    <source>
        <dbReference type="EMBL" id="MFG6449486.1"/>
    </source>
</evidence>
<dbReference type="InterPro" id="IPR042099">
    <property type="entry name" value="ANL_N_sf"/>
</dbReference>
<dbReference type="PANTHER" id="PTHR43352">
    <property type="entry name" value="ACETYL-COA SYNTHETASE"/>
    <property type="match status" value="1"/>
</dbReference>
<gene>
    <name evidence="4" type="ORF">ACG0Z6_14760</name>
</gene>
<dbReference type="InterPro" id="IPR000873">
    <property type="entry name" value="AMP-dep_synth/lig_dom"/>
</dbReference>
<dbReference type="InterPro" id="IPR020845">
    <property type="entry name" value="AMP-binding_CS"/>
</dbReference>
<evidence type="ECO:0000256" key="1">
    <source>
        <dbReference type="ARBA" id="ARBA00022598"/>
    </source>
</evidence>
<dbReference type="Pfam" id="PF00501">
    <property type="entry name" value="AMP-binding"/>
    <property type="match status" value="1"/>
</dbReference>
<keyword evidence="1" id="KW-0436">Ligase</keyword>
<dbReference type="Gene3D" id="3.30.300.30">
    <property type="match status" value="1"/>
</dbReference>
<sequence length="571" mass="61755">MSTPEAERDSAKPGVHIAGSAHIDTFAAQNLPPLQQWPELRFDLPELQFPQHLNCAAELLDRWVAQGQGERPCVMGFSADGKHELRWSYAQLQAKVDAIAHVLVQDLGVVPGNRVLLRGANTPQLAACWLAVMKVGAIAVSTMPLLRATELVRIIDKAQISHALCDSRLAQELVLARSQRPLLRELCHFNSKGEAGLEQRAARYLGQPFEAVRTAAQDIALIAFTSGTTGVPKGTMHAHRDVMAICRCWPPHCLRATAQDVFIGSPPLAFTFGLGGLLLFPLSVGASTVLLEKTSPPDLEAAIAHWRATICFTAPTSYRAMTIEREVRAQSAQGAKAQPDLSSLRKCVSAGEALPAATRARWKALTGLELIDGIGATEMLHIFISHDEANARPGATGKPIPGYQACILDDDGEPVPPGQLGRLAVKGPTGCRYLADERQGQYVIKGWNVTGDAYVQDPDGYFIYQARTDDMIISGGYNIAGPEVESALLLHPAVAECGVVGVPDDERGQLVKAVVVLKPGVTASAERARELQDFVKAAIAPYKYPRLIEFADSLPRTDTGKLQRFRLSQSR</sequence>
<dbReference type="InterPro" id="IPR045851">
    <property type="entry name" value="AMP-bd_C_sf"/>
</dbReference>
<dbReference type="Gene3D" id="3.40.50.12780">
    <property type="entry name" value="N-terminal domain of ligase-like"/>
    <property type="match status" value="1"/>
</dbReference>
<dbReference type="Proteomes" id="UP001606099">
    <property type="component" value="Unassembled WGS sequence"/>
</dbReference>
<dbReference type="EMBL" id="JBIGHZ010000005">
    <property type="protein sequence ID" value="MFG6449486.1"/>
    <property type="molecule type" value="Genomic_DNA"/>
</dbReference>
<organism evidence="4 5">
    <name type="scientific">Roseateles rivi</name>
    <dbReference type="NCBI Taxonomy" id="3299028"/>
    <lineage>
        <taxon>Bacteria</taxon>
        <taxon>Pseudomonadati</taxon>
        <taxon>Pseudomonadota</taxon>
        <taxon>Betaproteobacteria</taxon>
        <taxon>Burkholderiales</taxon>
        <taxon>Sphaerotilaceae</taxon>
        <taxon>Roseateles</taxon>
    </lineage>
</organism>
<keyword evidence="5" id="KW-1185">Reference proteome</keyword>
<feature type="domain" description="AMP-binding enzyme C-terminal" evidence="3">
    <location>
        <begin position="483"/>
        <end position="561"/>
    </location>
</feature>
<evidence type="ECO:0000259" key="3">
    <source>
        <dbReference type="Pfam" id="PF13193"/>
    </source>
</evidence>
<dbReference type="SUPFAM" id="SSF56801">
    <property type="entry name" value="Acetyl-CoA synthetase-like"/>
    <property type="match status" value="1"/>
</dbReference>
<evidence type="ECO:0000259" key="2">
    <source>
        <dbReference type="Pfam" id="PF00501"/>
    </source>
</evidence>
<evidence type="ECO:0000313" key="5">
    <source>
        <dbReference type="Proteomes" id="UP001606099"/>
    </source>
</evidence>
<accession>A0ABW7FYR1</accession>
<dbReference type="PROSITE" id="PS00455">
    <property type="entry name" value="AMP_BINDING"/>
    <property type="match status" value="1"/>
</dbReference>
<comment type="caution">
    <text evidence="4">The sequence shown here is derived from an EMBL/GenBank/DDBJ whole genome shotgun (WGS) entry which is preliminary data.</text>
</comment>
<reference evidence="4 5" key="1">
    <citation type="submission" date="2024-08" db="EMBL/GenBank/DDBJ databases">
        <authorList>
            <person name="Lu H."/>
        </authorList>
    </citation>
    <scope>NUCLEOTIDE SEQUENCE [LARGE SCALE GENOMIC DNA]</scope>
    <source>
        <strain evidence="4 5">BYS180W</strain>
    </source>
</reference>
<name>A0ABW7FYR1_9BURK</name>
<dbReference type="RefSeq" id="WP_394462712.1">
    <property type="nucleotide sequence ID" value="NZ_JBIGHZ010000005.1"/>
</dbReference>